<organism evidence="14 15">
    <name type="scientific">Boletus reticuloceps</name>
    <dbReference type="NCBI Taxonomy" id="495285"/>
    <lineage>
        <taxon>Eukaryota</taxon>
        <taxon>Fungi</taxon>
        <taxon>Dikarya</taxon>
        <taxon>Basidiomycota</taxon>
        <taxon>Agaricomycotina</taxon>
        <taxon>Agaricomycetes</taxon>
        <taxon>Agaricomycetidae</taxon>
        <taxon>Boletales</taxon>
        <taxon>Boletineae</taxon>
        <taxon>Boletaceae</taxon>
        <taxon>Boletoideae</taxon>
        <taxon>Boletus</taxon>
    </lineage>
</organism>
<evidence type="ECO:0000256" key="4">
    <source>
        <dbReference type="ARBA" id="ARBA00012477"/>
    </source>
</evidence>
<feature type="compositionally biased region" description="Polar residues" evidence="11">
    <location>
        <begin position="255"/>
        <end position="265"/>
    </location>
</feature>
<evidence type="ECO:0000256" key="1">
    <source>
        <dbReference type="ARBA" id="ARBA00000402"/>
    </source>
</evidence>
<feature type="compositionally biased region" description="Pro residues" evidence="11">
    <location>
        <begin position="268"/>
        <end position="279"/>
    </location>
</feature>
<dbReference type="InterPro" id="IPR001279">
    <property type="entry name" value="Metallo-B-lactamas"/>
</dbReference>
<name>A0A8I2YXF7_9AGAM</name>
<comment type="catalytic activity">
    <reaction evidence="1">
        <text>Endonucleolytic cleavage of RNA, removing extra 3' nucleotides from tRNA precursor, generating 3' termini of tRNAs. A 3'-hydroxy group is left at the tRNA terminus and a 5'-phosphoryl group is left at the trailer molecule.</text>
        <dbReference type="EC" id="3.1.26.11"/>
    </reaction>
</comment>
<dbReference type="Proteomes" id="UP000683000">
    <property type="component" value="Unassembled WGS sequence"/>
</dbReference>
<gene>
    <name evidence="14" type="ORF">JVT61DRAFT_10306</name>
</gene>
<protein>
    <recommendedName>
        <fullName evidence="4">ribonuclease Z</fullName>
        <ecNumber evidence="4">3.1.26.11</ecNumber>
    </recommendedName>
</protein>
<evidence type="ECO:0000256" key="6">
    <source>
        <dbReference type="ARBA" id="ARBA00022722"/>
    </source>
</evidence>
<sequence length="887" mass="97362">MLWSASVLSTLSSDTEPTVVITFDSAKYIFNVGENTTRAFLQSRQNWKKTRALFLTSVGTQRASGLPGLFMTLADAGQSQMQVTGPSGLLHLIASMRKYTYRDNLIITPAEVPLFPPGTKIEDRPVYRDDNISVFALPVVPSETPLQVALPQGEAVGSLKRKREDSPEGSSMRLLNQHGGDQLAGDTMATTEFLRKAASVPDFDPTSLNGEVAQAWRQLMIQSMFPASRVFSETPDQNVKGKCQETQKAKGRGVNTKTDASSTVARSPFPPKFSKPLPVPEQTLVGSSDPTLKPTVAYAIVGPRIRGKFDGRKALNLGLPPGPLRARLVKGESVTVQVKDSNGNVVGREIKPEDCIGESMAPAAVLLFDTPTLAHIHALLSKFVNSGHFSKYLWKHAKDSKQHKVRVIFHLCGDGVLEDERYKTFMDDFGPEVHHVVASRRHLPNPMTFTSAAYSQLRLNQLDPNIFPMQKYSCTADQTISIVPGLPSHVTAMQKDMLINLHPPRPPLLDAGKGDLFHPAVSSGSPLVLPESTRTSFAAAQSYVANTEFGETCGGDVTVCPLGTNSAMPSKYRNVSATLIHIPNYGYILLDAGEGTWGQLARKFGDDHTSTSSVWQVLRELKCIFVSHMHGDHHIGLVKLLAMRQRLDPACDAPLYVVGHDNVFLYLREYATLEELGFSPCSKSPVVSISVDVIHWKNDFYSPRVDEASRGSILAHHDLCASLGLESFRSVDVIHRTSCHGAIIKHKDSWSIVYSGDTIPTQKLVQAGENATLLIHESTMADDQAELAAAKMHSTVGQAIEIGRRMKARNILLTHFSARYPNIPPSVMSEHNPGDPTLAVAFDHANIRIGEMWKMNAYIKAIERSFADLEDEHDATQMQQVDEVDIP</sequence>
<dbReference type="AlphaFoldDB" id="A0A8I2YXF7"/>
<comment type="caution">
    <text evidence="14">The sequence shown here is derived from an EMBL/GenBank/DDBJ whole genome shotgun (WGS) entry which is preliminary data.</text>
</comment>
<evidence type="ECO:0000256" key="7">
    <source>
        <dbReference type="ARBA" id="ARBA00022723"/>
    </source>
</evidence>
<dbReference type="Pfam" id="PF13691">
    <property type="entry name" value="Lactamase_B_4"/>
    <property type="match status" value="1"/>
</dbReference>
<dbReference type="InterPro" id="IPR036866">
    <property type="entry name" value="RibonucZ/Hydroxyglut_hydro"/>
</dbReference>
<evidence type="ECO:0000256" key="10">
    <source>
        <dbReference type="ARBA" id="ARBA00022833"/>
    </source>
</evidence>
<dbReference type="GO" id="GO:0005739">
    <property type="term" value="C:mitochondrion"/>
    <property type="evidence" value="ECO:0007669"/>
    <property type="project" value="TreeGrafter"/>
</dbReference>
<evidence type="ECO:0000256" key="9">
    <source>
        <dbReference type="ARBA" id="ARBA00022801"/>
    </source>
</evidence>
<dbReference type="GO" id="GO:0046872">
    <property type="term" value="F:metal ion binding"/>
    <property type="evidence" value="ECO:0007669"/>
    <property type="project" value="UniProtKB-KW"/>
</dbReference>
<evidence type="ECO:0000259" key="13">
    <source>
        <dbReference type="Pfam" id="PF13691"/>
    </source>
</evidence>
<dbReference type="EC" id="3.1.26.11" evidence="4"/>
<dbReference type="Pfam" id="PF12706">
    <property type="entry name" value="Lactamase_B_2"/>
    <property type="match status" value="1"/>
</dbReference>
<dbReference type="EMBL" id="JAGFBS010000004">
    <property type="protein sequence ID" value="KAG6379769.1"/>
    <property type="molecule type" value="Genomic_DNA"/>
</dbReference>
<keyword evidence="10" id="KW-0862">Zinc</keyword>
<keyword evidence="15" id="KW-1185">Reference proteome</keyword>
<comment type="cofactor">
    <cofactor evidence="2">
        <name>Zn(2+)</name>
        <dbReference type="ChEBI" id="CHEBI:29105"/>
    </cofactor>
</comment>
<evidence type="ECO:0000256" key="8">
    <source>
        <dbReference type="ARBA" id="ARBA00022759"/>
    </source>
</evidence>
<keyword evidence="9" id="KW-0378">Hydrolase</keyword>
<accession>A0A8I2YXF7</accession>
<dbReference type="InterPro" id="IPR027794">
    <property type="entry name" value="tRNase_Z_dom"/>
</dbReference>
<dbReference type="SUPFAM" id="SSF56281">
    <property type="entry name" value="Metallo-hydrolase/oxidoreductase"/>
    <property type="match status" value="2"/>
</dbReference>
<feature type="domain" description="Metallo-beta-lactamase" evidence="12">
    <location>
        <begin position="588"/>
        <end position="816"/>
    </location>
</feature>
<dbReference type="OrthoDB" id="527344at2759"/>
<proteinExistence type="inferred from homology"/>
<dbReference type="GO" id="GO:0042781">
    <property type="term" value="F:3'-tRNA processing endoribonuclease activity"/>
    <property type="evidence" value="ECO:0007669"/>
    <property type="project" value="UniProtKB-EC"/>
</dbReference>
<dbReference type="InterPro" id="IPR047151">
    <property type="entry name" value="RNZ2-like"/>
</dbReference>
<feature type="region of interest" description="Disordered" evidence="11">
    <location>
        <begin position="234"/>
        <end position="279"/>
    </location>
</feature>
<evidence type="ECO:0000313" key="15">
    <source>
        <dbReference type="Proteomes" id="UP000683000"/>
    </source>
</evidence>
<reference evidence="14" key="1">
    <citation type="submission" date="2021-03" db="EMBL/GenBank/DDBJ databases">
        <title>Evolutionary innovations through gain and loss of genes in the ectomycorrhizal Boletales.</title>
        <authorList>
            <person name="Wu G."/>
            <person name="Miyauchi S."/>
            <person name="Morin E."/>
            <person name="Yang Z.-L."/>
            <person name="Xu J."/>
            <person name="Martin F.M."/>
        </authorList>
    </citation>
    <scope>NUCLEOTIDE SEQUENCE</scope>
    <source>
        <strain evidence="14">BR01</strain>
    </source>
</reference>
<evidence type="ECO:0000256" key="2">
    <source>
        <dbReference type="ARBA" id="ARBA00001947"/>
    </source>
</evidence>
<keyword evidence="8" id="KW-0255">Endonuclease</keyword>
<keyword evidence="5" id="KW-0819">tRNA processing</keyword>
<evidence type="ECO:0000256" key="3">
    <source>
        <dbReference type="ARBA" id="ARBA00007823"/>
    </source>
</evidence>
<evidence type="ECO:0000256" key="11">
    <source>
        <dbReference type="SAM" id="MobiDB-lite"/>
    </source>
</evidence>
<evidence type="ECO:0000313" key="14">
    <source>
        <dbReference type="EMBL" id="KAG6379769.1"/>
    </source>
</evidence>
<dbReference type="PANTHER" id="PTHR12553">
    <property type="entry name" value="ZINC PHOSPHODIESTERASE ELAC PROTEIN 2"/>
    <property type="match status" value="1"/>
</dbReference>
<keyword evidence="6" id="KW-0540">Nuclease</keyword>
<evidence type="ECO:0000256" key="5">
    <source>
        <dbReference type="ARBA" id="ARBA00022694"/>
    </source>
</evidence>
<dbReference type="PANTHER" id="PTHR12553:SF49">
    <property type="entry name" value="ZINC PHOSPHODIESTERASE ELAC PROTEIN 2"/>
    <property type="match status" value="1"/>
</dbReference>
<keyword evidence="7" id="KW-0479">Metal-binding</keyword>
<dbReference type="Gene3D" id="3.60.15.10">
    <property type="entry name" value="Ribonuclease Z/Hydroxyacylglutathione hydrolase-like"/>
    <property type="match status" value="3"/>
</dbReference>
<comment type="similarity">
    <text evidence="3">Belongs to the RNase Z family.</text>
</comment>
<dbReference type="CDD" id="cd07718">
    <property type="entry name" value="RNaseZ_ELAC1_ELAC2-C-term-like_MBL-fold"/>
    <property type="match status" value="1"/>
</dbReference>
<evidence type="ECO:0000259" key="12">
    <source>
        <dbReference type="Pfam" id="PF12706"/>
    </source>
</evidence>
<feature type="domain" description="tRNase Z endonuclease" evidence="13">
    <location>
        <begin position="7"/>
        <end position="57"/>
    </location>
</feature>
<dbReference type="GO" id="GO:1990180">
    <property type="term" value="P:mitochondrial tRNA 3'-end processing"/>
    <property type="evidence" value="ECO:0007669"/>
    <property type="project" value="TreeGrafter"/>
</dbReference>